<reference evidence="2 3" key="1">
    <citation type="journal article" date="2013" name="Int. J. Med. Microbiol.">
        <title>Legionella oakridgensis ATCC 33761 genome sequence and phenotypic characterization reveals its replication capacity in amoebae.</title>
        <authorList>
            <person name="Brzuszkiewicz E."/>
            <person name="Schulz T."/>
            <person name="Rydzewski K."/>
            <person name="Daniel R."/>
            <person name="Gillmaier N."/>
            <person name="Dittmann C."/>
            <person name="Holland G."/>
            <person name="Schunder E."/>
            <person name="Lautner M."/>
            <person name="Eisenreich W."/>
            <person name="Luck C."/>
            <person name="Heuner K."/>
        </authorList>
    </citation>
    <scope>NUCLEOTIDE SEQUENCE [LARGE SCALE GENOMIC DNA]</scope>
    <source>
        <strain>OR-10</strain>
        <strain evidence="3">ATCC 33761</strain>
    </source>
</reference>
<dbReference type="Gene3D" id="6.10.250.2410">
    <property type="match status" value="1"/>
</dbReference>
<accession>W0B9X1</accession>
<dbReference type="InterPro" id="IPR003768">
    <property type="entry name" value="ScpA"/>
</dbReference>
<evidence type="ECO:0000313" key="2">
    <source>
        <dbReference type="EMBL" id="AHE67313.1"/>
    </source>
</evidence>
<dbReference type="Proteomes" id="UP000018838">
    <property type="component" value="Chromosome"/>
</dbReference>
<evidence type="ECO:0000313" key="3">
    <source>
        <dbReference type="Proteomes" id="UP000018838"/>
    </source>
</evidence>
<evidence type="ECO:0000256" key="1">
    <source>
        <dbReference type="ARBA" id="ARBA00044777"/>
    </source>
</evidence>
<proteinExistence type="predicted"/>
<dbReference type="PATRIC" id="fig|1268635.3.peg.1797"/>
<sequence>MTTESAESELEVLAIVAGKPFTELPHDLFIPPDALEVLLDSFSGPLDLLLYLIRRQNIDILNIPITLITQQYMQYIHLMERRRMELAADYLVMAALLAEIKSRMLLPSHSEQQDEEEEDPRMTLVRRLQAYEQIKTVALLIDALPRYERDVFQVQLSPIGVDTEKFIQPSN</sequence>
<dbReference type="KEGG" id="lok:Loa_01766"/>
<gene>
    <name evidence="2" type="ORF">Loa_01766</name>
</gene>
<dbReference type="HOGENOM" id="CLU_1726337_0_0_6"/>
<dbReference type="EMBL" id="CP004006">
    <property type="protein sequence ID" value="AHE67313.1"/>
    <property type="molecule type" value="Genomic_DNA"/>
</dbReference>
<dbReference type="PANTHER" id="PTHR33969">
    <property type="entry name" value="SEGREGATION AND CONDENSATION PROTEIN A"/>
    <property type="match status" value="1"/>
</dbReference>
<dbReference type="Pfam" id="PF02616">
    <property type="entry name" value="SMC_ScpA"/>
    <property type="match status" value="1"/>
</dbReference>
<dbReference type="eggNOG" id="COG1354">
    <property type="taxonomic scope" value="Bacteria"/>
</dbReference>
<dbReference type="STRING" id="1268635.Loa_01766"/>
<dbReference type="PANTHER" id="PTHR33969:SF2">
    <property type="entry name" value="SEGREGATION AND CONDENSATION PROTEIN A"/>
    <property type="match status" value="1"/>
</dbReference>
<name>W0B9X1_9GAMM</name>
<dbReference type="AlphaFoldDB" id="W0B9X1"/>
<keyword evidence="3" id="KW-1185">Reference proteome</keyword>
<protein>
    <recommendedName>
        <fullName evidence="1">Segregation and condensation protein A</fullName>
    </recommendedName>
</protein>
<organism evidence="2 3">
    <name type="scientific">Legionella oakridgensis ATCC 33761 = DSM 21215</name>
    <dbReference type="NCBI Taxonomy" id="1268635"/>
    <lineage>
        <taxon>Bacteria</taxon>
        <taxon>Pseudomonadati</taxon>
        <taxon>Pseudomonadota</taxon>
        <taxon>Gammaproteobacteria</taxon>
        <taxon>Legionellales</taxon>
        <taxon>Legionellaceae</taxon>
        <taxon>Legionella</taxon>
    </lineage>
</organism>